<dbReference type="PROSITE" id="PS01008">
    <property type="entry name" value="DNAA"/>
    <property type="match status" value="1"/>
</dbReference>
<keyword evidence="15" id="KW-1185">Reference proteome</keyword>
<dbReference type="CDD" id="cd06571">
    <property type="entry name" value="Bac_DnaA_C"/>
    <property type="match status" value="1"/>
</dbReference>
<dbReference type="NCBIfam" id="NF010686">
    <property type="entry name" value="PRK14086.1"/>
    <property type="match status" value="1"/>
</dbReference>
<comment type="similarity">
    <text evidence="1 8 11">Belongs to the DnaA family.</text>
</comment>
<evidence type="ECO:0000256" key="8">
    <source>
        <dbReference type="HAMAP-Rule" id="MF_00377"/>
    </source>
</evidence>
<dbReference type="InterPro" id="IPR027417">
    <property type="entry name" value="P-loop_NTPase"/>
</dbReference>
<dbReference type="FunFam" id="1.10.1750.10:FF:000002">
    <property type="entry name" value="Chromosomal replication initiator protein DnaA"/>
    <property type="match status" value="1"/>
</dbReference>
<name>A0A1E3R8C3_MYCFV</name>
<dbReference type="HAMAP" id="MF_00377">
    <property type="entry name" value="DnaA_bact"/>
    <property type="match status" value="1"/>
</dbReference>
<dbReference type="InterPro" id="IPR020591">
    <property type="entry name" value="Chromosome_initiator_DnaA-like"/>
</dbReference>
<evidence type="ECO:0000259" key="13">
    <source>
        <dbReference type="SMART" id="SM00760"/>
    </source>
</evidence>
<comment type="subcellular location">
    <subcellularLocation>
        <location evidence="8">Cytoplasm</location>
    </subcellularLocation>
</comment>
<keyword evidence="6 8" id="KW-0446">Lipid-binding</keyword>
<dbReference type="FunFam" id="3.40.50.300:FF:000150">
    <property type="entry name" value="Chromosomal replication initiator protein DnaA"/>
    <property type="match status" value="1"/>
</dbReference>
<feature type="domain" description="AAA+ ATPase" evidence="12">
    <location>
        <begin position="185"/>
        <end position="313"/>
    </location>
</feature>
<dbReference type="Pfam" id="PF08299">
    <property type="entry name" value="Bac_DnaA_C"/>
    <property type="match status" value="1"/>
</dbReference>
<evidence type="ECO:0000256" key="9">
    <source>
        <dbReference type="NCBIfam" id="TIGR00362"/>
    </source>
</evidence>
<evidence type="ECO:0000256" key="6">
    <source>
        <dbReference type="ARBA" id="ARBA00023121"/>
    </source>
</evidence>
<evidence type="ECO:0000259" key="12">
    <source>
        <dbReference type="SMART" id="SM00382"/>
    </source>
</evidence>
<dbReference type="AlphaFoldDB" id="A0A1E3R8C3"/>
<accession>A0A1E3R8C3</accession>
<feature type="binding site" evidence="8">
    <location>
        <position position="196"/>
    </location>
    <ligand>
        <name>ATP</name>
        <dbReference type="ChEBI" id="CHEBI:30616"/>
    </ligand>
</feature>
<sequence length="492" mass="55255">MTADPDPPFVSVWNTVVAELNGSMGTGTDGPALTPQQRAWLKLVKPLVITEGFALLSVPTPFVQNEIERHLREPIITALSRQLGQRVELGVRIADPGPPDDTDSALTGLAAVTDADEVDEDLEARVSAEESWPRYFNNRTPSPMADDTTSVNLNRRYTFDTFVIGASNRFAHAASLAIAEAPARAYNPLFIWGESGLGKTHLLHAAGNYAQRLFPGMRVKYVSTEEFTNDFINSLRDDRKASFKRSYRDIDVLLVDDIQFIEGKEGIQEEFFHTFNTLHNANKQIVISSDRPPKQLATLEDRLRTRFEWGLITDVQPPELETRIAILRKKAQMDRLDVPDDVLELIASSIERNIRELEGALIRVTAFASLNKTPIDRSLAEIVLRDLISDASTMQISTAAIMAATAEYFETSVEELRGPGKTRSLAQSRQIAMYLCRELTDLSLPKIGQAFGRDHTTVMYAEKKIRGEMAERREVFDHVKELTTRIRQRAKR</sequence>
<dbReference type="InterPro" id="IPR003593">
    <property type="entry name" value="AAA+_ATPase"/>
</dbReference>
<dbReference type="PRINTS" id="PR00051">
    <property type="entry name" value="DNAA"/>
</dbReference>
<comment type="function">
    <text evidence="8 10">Plays an essential role in the initiation and regulation of chromosomal replication. ATP-DnaA binds to the origin of replication (oriC) to initiate formation of the DNA replication initiation complex once per cell cycle. Binds the DnaA box (a 9 base pair repeat at the origin) and separates the double-stranded (ds)DNA. Forms a right-handed helical filament on oriC DNA; dsDNA binds to the exterior of the filament while single-stranded (ss)DNA is stabiized in the filament's interior. The ATP-DnaA-oriC complex binds and stabilizes one strand of the AT-rich DNA unwinding element (DUE), permitting loading of DNA polymerase. After initiation quickly degrades to an ADP-DnaA complex that is not apt for DNA replication. Binds acidic phospholipids.</text>
</comment>
<dbReference type="Gene3D" id="1.10.1750.10">
    <property type="match status" value="1"/>
</dbReference>
<comment type="domain">
    <text evidence="8">Domain I is involved in oligomerization and binding regulators, domain II is flexibile and of varying length in different bacteria, domain III forms the AAA+ region, while domain IV binds dsDNA.</text>
</comment>
<dbReference type="GO" id="GO:0008289">
    <property type="term" value="F:lipid binding"/>
    <property type="evidence" value="ECO:0007669"/>
    <property type="project" value="UniProtKB-KW"/>
</dbReference>
<dbReference type="SMART" id="SM00760">
    <property type="entry name" value="Bac_DnaA_C"/>
    <property type="match status" value="1"/>
</dbReference>
<dbReference type="SUPFAM" id="SSF48295">
    <property type="entry name" value="TrpR-like"/>
    <property type="match status" value="1"/>
</dbReference>
<feature type="region of interest" description="Domain III, AAA+ region" evidence="8">
    <location>
        <begin position="152"/>
        <end position="368"/>
    </location>
</feature>
<dbReference type="EMBL" id="MIHA01000036">
    <property type="protein sequence ID" value="ODQ86001.1"/>
    <property type="molecule type" value="Genomic_DNA"/>
</dbReference>
<evidence type="ECO:0000256" key="7">
    <source>
        <dbReference type="ARBA" id="ARBA00023125"/>
    </source>
</evidence>
<dbReference type="GO" id="GO:0006275">
    <property type="term" value="P:regulation of DNA replication"/>
    <property type="evidence" value="ECO:0007669"/>
    <property type="project" value="UniProtKB-UniRule"/>
</dbReference>
<evidence type="ECO:0000256" key="11">
    <source>
        <dbReference type="RuleBase" id="RU004227"/>
    </source>
</evidence>
<comment type="caution">
    <text evidence="14">The sequence shown here is derived from an EMBL/GenBank/DDBJ whole genome shotgun (WGS) entry which is preliminary data.</text>
</comment>
<protein>
    <recommendedName>
        <fullName evidence="8 9">Chromosomal replication initiator protein DnaA</fullName>
    </recommendedName>
</protein>
<comment type="caution">
    <text evidence="8">Lacks conserved residue(s) required for the propagation of feature annotation.</text>
</comment>
<evidence type="ECO:0000256" key="4">
    <source>
        <dbReference type="ARBA" id="ARBA00022741"/>
    </source>
</evidence>
<dbReference type="GO" id="GO:0006270">
    <property type="term" value="P:DNA replication initiation"/>
    <property type="evidence" value="ECO:0007669"/>
    <property type="project" value="UniProtKB-UniRule"/>
</dbReference>
<dbReference type="CDD" id="cd00009">
    <property type="entry name" value="AAA"/>
    <property type="match status" value="1"/>
</dbReference>
<dbReference type="OrthoDB" id="9807019at2"/>
<dbReference type="Gene3D" id="3.40.50.300">
    <property type="entry name" value="P-loop containing nucleotide triphosphate hydrolases"/>
    <property type="match status" value="1"/>
</dbReference>
<evidence type="ECO:0000313" key="14">
    <source>
        <dbReference type="EMBL" id="ODQ86001.1"/>
    </source>
</evidence>
<gene>
    <name evidence="8" type="primary">dnaA</name>
    <name evidence="14" type="ORF">BHQ18_27825</name>
</gene>
<dbReference type="SMART" id="SM00382">
    <property type="entry name" value="AAA"/>
    <property type="match status" value="1"/>
</dbReference>
<dbReference type="NCBIfam" id="TIGR00362">
    <property type="entry name" value="DnaA"/>
    <property type="match status" value="1"/>
</dbReference>
<evidence type="ECO:0000256" key="3">
    <source>
        <dbReference type="ARBA" id="ARBA00022705"/>
    </source>
</evidence>
<feature type="region of interest" description="Domain I, interacts with DnaA modulators" evidence="8">
    <location>
        <begin position="1"/>
        <end position="128"/>
    </location>
</feature>
<evidence type="ECO:0000256" key="2">
    <source>
        <dbReference type="ARBA" id="ARBA00022490"/>
    </source>
</evidence>
<dbReference type="GO" id="GO:0005737">
    <property type="term" value="C:cytoplasm"/>
    <property type="evidence" value="ECO:0007669"/>
    <property type="project" value="UniProtKB-SubCell"/>
</dbReference>
<reference evidence="15" key="1">
    <citation type="submission" date="2016-09" db="EMBL/GenBank/DDBJ databases">
        <authorList>
            <person name="Greninger A.L."/>
            <person name="Jerome K.R."/>
            <person name="Mcnair B."/>
            <person name="Wallis C."/>
            <person name="Fang F."/>
        </authorList>
    </citation>
    <scope>NUCLEOTIDE SEQUENCE [LARGE SCALE GENOMIC DNA]</scope>
    <source>
        <strain evidence="15">M6</strain>
    </source>
</reference>
<evidence type="ECO:0000256" key="5">
    <source>
        <dbReference type="ARBA" id="ARBA00022840"/>
    </source>
</evidence>
<dbReference type="Pfam" id="PF00308">
    <property type="entry name" value="Bac_DnaA"/>
    <property type="match status" value="1"/>
</dbReference>
<dbReference type="InterPro" id="IPR013159">
    <property type="entry name" value="DnaA_C"/>
</dbReference>
<dbReference type="FunFam" id="1.10.8.60:FF:000003">
    <property type="entry name" value="Chromosomal replication initiator protein DnaA"/>
    <property type="match status" value="1"/>
</dbReference>
<dbReference type="GO" id="GO:0003688">
    <property type="term" value="F:DNA replication origin binding"/>
    <property type="evidence" value="ECO:0007669"/>
    <property type="project" value="UniProtKB-UniRule"/>
</dbReference>
<dbReference type="GO" id="GO:0005886">
    <property type="term" value="C:plasma membrane"/>
    <property type="evidence" value="ECO:0007669"/>
    <property type="project" value="TreeGrafter"/>
</dbReference>
<feature type="region of interest" description="Domain IV, binds dsDNA" evidence="8">
    <location>
        <begin position="369"/>
        <end position="492"/>
    </location>
</feature>
<dbReference type="InterPro" id="IPR010921">
    <property type="entry name" value="Trp_repressor/repl_initiator"/>
</dbReference>
<dbReference type="RefSeq" id="WP_069416881.1">
    <property type="nucleotide sequence ID" value="NZ_JACKUL010000012.1"/>
</dbReference>
<feature type="binding site" evidence="8">
    <location>
        <position position="199"/>
    </location>
    <ligand>
        <name>ATP</name>
        <dbReference type="ChEBI" id="CHEBI:30616"/>
    </ligand>
</feature>
<dbReference type="InterPro" id="IPR001957">
    <property type="entry name" value="Chromosome_initiator_DnaA"/>
</dbReference>
<dbReference type="InterPro" id="IPR018312">
    <property type="entry name" value="Chromosome_initiator_DnaA_CS"/>
</dbReference>
<keyword evidence="5 8" id="KW-0067">ATP-binding</keyword>
<dbReference type="STRING" id="1776.BHQ18_27825"/>
<dbReference type="PANTHER" id="PTHR30050:SF2">
    <property type="entry name" value="CHROMOSOMAL REPLICATION INITIATOR PROTEIN DNAA"/>
    <property type="match status" value="1"/>
</dbReference>
<keyword evidence="7 8" id="KW-0238">DNA-binding</keyword>
<keyword evidence="4 8" id="KW-0547">Nucleotide-binding</keyword>
<evidence type="ECO:0000256" key="1">
    <source>
        <dbReference type="ARBA" id="ARBA00006583"/>
    </source>
</evidence>
<dbReference type="InterPro" id="IPR038454">
    <property type="entry name" value="DnaA_N_sf"/>
</dbReference>
<dbReference type="Gene3D" id="1.10.8.60">
    <property type="match status" value="1"/>
</dbReference>
<evidence type="ECO:0000256" key="10">
    <source>
        <dbReference type="RuleBase" id="RU000577"/>
    </source>
</evidence>
<feature type="binding site" evidence="8">
    <location>
        <position position="200"/>
    </location>
    <ligand>
        <name>ATP</name>
        <dbReference type="ChEBI" id="CHEBI:30616"/>
    </ligand>
</feature>
<feature type="binding site" evidence="8">
    <location>
        <position position="198"/>
    </location>
    <ligand>
        <name>ATP</name>
        <dbReference type="ChEBI" id="CHEBI:30616"/>
    </ligand>
</feature>
<dbReference type="Proteomes" id="UP000094053">
    <property type="component" value="Unassembled WGS sequence"/>
</dbReference>
<dbReference type="SUPFAM" id="SSF52540">
    <property type="entry name" value="P-loop containing nucleoside triphosphate hydrolases"/>
    <property type="match status" value="1"/>
</dbReference>
<keyword evidence="3 8" id="KW-0235">DNA replication</keyword>
<evidence type="ECO:0000313" key="15">
    <source>
        <dbReference type="Proteomes" id="UP000094053"/>
    </source>
</evidence>
<dbReference type="GO" id="GO:0005524">
    <property type="term" value="F:ATP binding"/>
    <property type="evidence" value="ECO:0007669"/>
    <property type="project" value="UniProtKB-UniRule"/>
</dbReference>
<organism evidence="14 15">
    <name type="scientific">Mycolicibacterium flavescens</name>
    <name type="common">Mycobacterium flavescens</name>
    <dbReference type="NCBI Taxonomy" id="1776"/>
    <lineage>
        <taxon>Bacteria</taxon>
        <taxon>Bacillati</taxon>
        <taxon>Actinomycetota</taxon>
        <taxon>Actinomycetes</taxon>
        <taxon>Mycobacteriales</taxon>
        <taxon>Mycobacteriaceae</taxon>
        <taxon>Mycolicibacterium</taxon>
    </lineage>
</organism>
<dbReference type="InterPro" id="IPR013317">
    <property type="entry name" value="DnaA_dom"/>
</dbReference>
<feature type="domain" description="Chromosomal replication initiator DnaA C-terminal" evidence="13">
    <location>
        <begin position="397"/>
        <end position="465"/>
    </location>
</feature>
<proteinExistence type="inferred from homology"/>
<dbReference type="PANTHER" id="PTHR30050">
    <property type="entry name" value="CHROMOSOMAL REPLICATION INITIATOR PROTEIN DNAA"/>
    <property type="match status" value="1"/>
</dbReference>
<keyword evidence="2 8" id="KW-0963">Cytoplasm</keyword>
<dbReference type="Gene3D" id="3.30.300.180">
    <property type="match status" value="1"/>
</dbReference>
<comment type="subunit">
    <text evidence="8">Oligomerizes as a right-handed, spiral filament on DNA at oriC.</text>
</comment>